<name>A0A1H5CCT5_9ACTN</name>
<accession>A0A1H5CCT5</accession>
<dbReference type="Proteomes" id="UP000181980">
    <property type="component" value="Unassembled WGS sequence"/>
</dbReference>
<reference evidence="6" key="1">
    <citation type="submission" date="2016-10" db="EMBL/GenBank/DDBJ databases">
        <authorList>
            <person name="Varghese N."/>
            <person name="Submissions S."/>
        </authorList>
    </citation>
    <scope>NUCLEOTIDE SEQUENCE [LARGE SCALE GENOMIC DNA]</scope>
    <source>
        <strain evidence="6">DSM 45237</strain>
    </source>
</reference>
<evidence type="ECO:0000313" key="5">
    <source>
        <dbReference type="EMBL" id="SED64298.1"/>
    </source>
</evidence>
<dbReference type="Pfam" id="PF01547">
    <property type="entry name" value="SBP_bac_1"/>
    <property type="match status" value="1"/>
</dbReference>
<dbReference type="InterPro" id="IPR006059">
    <property type="entry name" value="SBP"/>
</dbReference>
<dbReference type="InterPro" id="IPR050490">
    <property type="entry name" value="Bact_solute-bd_prot1"/>
</dbReference>
<evidence type="ECO:0000313" key="6">
    <source>
        <dbReference type="Proteomes" id="UP000181980"/>
    </source>
</evidence>
<evidence type="ECO:0000256" key="4">
    <source>
        <dbReference type="ARBA" id="ARBA00022729"/>
    </source>
</evidence>
<keyword evidence="4" id="KW-0732">Signal</keyword>
<evidence type="ECO:0000256" key="1">
    <source>
        <dbReference type="ARBA" id="ARBA00004196"/>
    </source>
</evidence>
<dbReference type="AlphaFoldDB" id="A0A1H5CCT5"/>
<gene>
    <name evidence="5" type="ORF">SAMN04488561_0161</name>
</gene>
<protein>
    <submittedName>
        <fullName evidence="5">Carbohydrate ABC transporter substrate-binding protein, CUT1 family</fullName>
    </submittedName>
</protein>
<dbReference type="PANTHER" id="PTHR43649">
    <property type="entry name" value="ARABINOSE-BINDING PROTEIN-RELATED"/>
    <property type="match status" value="1"/>
</dbReference>
<organism evidence="5 6">
    <name type="scientific">Jiangella alba</name>
    <dbReference type="NCBI Taxonomy" id="561176"/>
    <lineage>
        <taxon>Bacteria</taxon>
        <taxon>Bacillati</taxon>
        <taxon>Actinomycetota</taxon>
        <taxon>Actinomycetes</taxon>
        <taxon>Jiangellales</taxon>
        <taxon>Jiangellaceae</taxon>
        <taxon>Jiangella</taxon>
    </lineage>
</organism>
<proteinExistence type="inferred from homology"/>
<comment type="subcellular location">
    <subcellularLocation>
        <location evidence="1">Cell envelope</location>
    </subcellularLocation>
</comment>
<comment type="similarity">
    <text evidence="2">Belongs to the bacterial solute-binding protein 1 family.</text>
</comment>
<dbReference type="EMBL" id="FNUC01000001">
    <property type="protein sequence ID" value="SED64298.1"/>
    <property type="molecule type" value="Genomic_DNA"/>
</dbReference>
<dbReference type="Gene3D" id="3.40.190.10">
    <property type="entry name" value="Periplasmic binding protein-like II"/>
    <property type="match status" value="2"/>
</dbReference>
<keyword evidence="6" id="KW-1185">Reference proteome</keyword>
<dbReference type="SUPFAM" id="SSF53850">
    <property type="entry name" value="Periplasmic binding protein-like II"/>
    <property type="match status" value="1"/>
</dbReference>
<sequence length="452" mass="48506">MTLPPMAGRPRAGRRGIQAGIALCVGATLVACAGSADPEESADGGGDAQTVSFRSWSPIEQTTRQMIDTFTEANPDVTIDSTIFNYPEYIVDLQTRASSGTMPDIVGLQPGALTQQYREKLMPLEQCAADTWGDDWESRFHPVGLEQARMGNPDGDEHYYALPLLVQTVNLWANSELLDAAGVEPPATWDDLKAAVATLGDAGEAAPFLLPAKDAWLRNVVFLQIANNLEPGRVYQAENGEVAWTDARIVEAFDYWGKLFTEGIAQDGALALDSYPNGVNQFEAGNAAMIPLGAWWIQQSDPSKTEIAPLSEGMSGYEPFLFPTLPGGAPESQLVGGIDVALGISADAANPDLACEVLTDWIAGDGGQVLINTFNDLPAVTGLDPEEFTSDKQEQIWNQLTQDWMPNVQWSRYFESPEIDTAVADALAGVAAGQLTPQQAAESVQAVQDQQG</sequence>
<evidence type="ECO:0000256" key="3">
    <source>
        <dbReference type="ARBA" id="ARBA00022448"/>
    </source>
</evidence>
<evidence type="ECO:0000256" key="2">
    <source>
        <dbReference type="ARBA" id="ARBA00008520"/>
    </source>
</evidence>
<dbReference type="GO" id="GO:0030313">
    <property type="term" value="C:cell envelope"/>
    <property type="evidence" value="ECO:0007669"/>
    <property type="project" value="UniProtKB-SubCell"/>
</dbReference>
<keyword evidence="3" id="KW-0813">Transport</keyword>
<dbReference type="PANTHER" id="PTHR43649:SF31">
    <property type="entry name" value="SN-GLYCEROL-3-PHOSPHATE-BINDING PERIPLASMIC PROTEIN UGPB"/>
    <property type="match status" value="1"/>
</dbReference>
<dbReference type="STRING" id="561176.SAMN04488561_0161"/>